<organism evidence="3 4">
    <name type="scientific">Ceratopteris richardii</name>
    <name type="common">Triangle waterfern</name>
    <dbReference type="NCBI Taxonomy" id="49495"/>
    <lineage>
        <taxon>Eukaryota</taxon>
        <taxon>Viridiplantae</taxon>
        <taxon>Streptophyta</taxon>
        <taxon>Embryophyta</taxon>
        <taxon>Tracheophyta</taxon>
        <taxon>Polypodiopsida</taxon>
        <taxon>Polypodiidae</taxon>
        <taxon>Polypodiales</taxon>
        <taxon>Pteridineae</taxon>
        <taxon>Pteridaceae</taxon>
        <taxon>Parkerioideae</taxon>
        <taxon>Ceratopteris</taxon>
    </lineage>
</organism>
<feature type="coiled-coil region" evidence="1">
    <location>
        <begin position="627"/>
        <end position="727"/>
    </location>
</feature>
<feature type="region of interest" description="Disordered" evidence="2">
    <location>
        <begin position="254"/>
        <end position="334"/>
    </location>
</feature>
<name>A0A8T2UJ14_CERRI</name>
<proteinExistence type="predicted"/>
<evidence type="ECO:0000256" key="2">
    <source>
        <dbReference type="SAM" id="MobiDB-lite"/>
    </source>
</evidence>
<keyword evidence="1" id="KW-0175">Coiled coil</keyword>
<evidence type="ECO:0000256" key="1">
    <source>
        <dbReference type="SAM" id="Coils"/>
    </source>
</evidence>
<comment type="caution">
    <text evidence="3">The sequence shown here is derived from an EMBL/GenBank/DDBJ whole genome shotgun (WGS) entry which is preliminary data.</text>
</comment>
<accession>A0A8T2UJ14</accession>
<feature type="coiled-coil region" evidence="1">
    <location>
        <begin position="752"/>
        <end position="800"/>
    </location>
</feature>
<reference evidence="3" key="1">
    <citation type="submission" date="2021-08" db="EMBL/GenBank/DDBJ databases">
        <title>WGS assembly of Ceratopteris richardii.</title>
        <authorList>
            <person name="Marchant D.B."/>
            <person name="Chen G."/>
            <person name="Jenkins J."/>
            <person name="Shu S."/>
            <person name="Leebens-Mack J."/>
            <person name="Grimwood J."/>
            <person name="Schmutz J."/>
            <person name="Soltis P."/>
            <person name="Soltis D."/>
            <person name="Chen Z.-H."/>
        </authorList>
    </citation>
    <scope>NUCLEOTIDE SEQUENCE</scope>
    <source>
        <strain evidence="3">Whitten #5841</strain>
        <tissue evidence="3">Leaf</tissue>
    </source>
</reference>
<dbReference type="EMBL" id="CM035411">
    <property type="protein sequence ID" value="KAH7434530.1"/>
    <property type="molecule type" value="Genomic_DNA"/>
</dbReference>
<evidence type="ECO:0000313" key="4">
    <source>
        <dbReference type="Proteomes" id="UP000825935"/>
    </source>
</evidence>
<sequence>MINQDAYIMRGSYIDEQGHTFKVQLPLEEMWAFHSQDKHTKMLLAAINFDGYFELPPWGYDIQRAHQVLFNYNDSYQTTSVMDLQGKMVQFKLDSQLVRKALGLHPCQKQFMGSNLRAEDKKGCFHPNSKNFTFSDIVIEDIKLAAELMMQHFHFAIPNRFTKPRIQFVRILTDAHRKMSEKMDFAPWILRELLASRTYNPARGRYLAAVPALTRIAYLGIGAISQLPEPLRLIKGIPKSVRAVRGIAQKCRQSFGDSSDEEQTGDFNEHDASAYDEEQGKEDRSLAQRMKKISNLIQETNMCPEDDANRSPRHKLAEEQEDPGFQERSPPVENQRQMCKEIDTNKTDLFLKELLPSDECTPIWDNKMKEPASMQVTIPKDTVIESRISVNGQYEESEKECGNDVGYYEEQSNALLVLIEADKERATDVIETRLLQTGSVTQDRSEKNVHKRKLAEAELEEPFCVGKAIKGDVVNVEHARKDRESGSNINELPAPQAKAISSQQSPISIGKEEMKKKIEELKATAIQFACVQTIEEQKKEFPENGQLNEKHRNSAVIQIAMQAMDAIEDLDVHDQVTCFSDEYMTSMYNNLYIQLMKTQTVQKMREAALMKHLDLLSELLYDSVEQMDVKNRRIHDLEAELVKLRNHQLDLQVKATQMEVHLLQSLNLERVMSIKEHLVEEKNNEIRRLSDRLQECELQLIQAEKVARDAIEDAKIAQSKLQEERQLHLQTMRPQVLGQDADPIASFNGKELQRLQYQLQRAEKLREQQEKDMSELYLQNTQLQTTLADLQNEIQSLKFNVVVLSPGKNQASSANKNCKCYFPTSCSIIENRGKAPIAAMSFLSHSIRPTSRLELEGNKPALTCTVSEQLCVDGEASRQARVSPTVPCAESMHDESLCSQYYRSMGESTSKCGSRRI</sequence>
<dbReference type="AlphaFoldDB" id="A0A8T2UJ14"/>
<evidence type="ECO:0000313" key="3">
    <source>
        <dbReference type="EMBL" id="KAH7434530.1"/>
    </source>
</evidence>
<dbReference type="OrthoDB" id="10383715at2759"/>
<gene>
    <name evidence="3" type="ORF">KP509_06G021700</name>
</gene>
<feature type="compositionally biased region" description="Basic and acidic residues" evidence="2">
    <location>
        <begin position="307"/>
        <end position="318"/>
    </location>
</feature>
<protein>
    <submittedName>
        <fullName evidence="3">Uncharacterized protein</fullName>
    </submittedName>
</protein>
<keyword evidence="4" id="KW-1185">Reference proteome</keyword>
<dbReference type="Proteomes" id="UP000825935">
    <property type="component" value="Chromosome 6"/>
</dbReference>